<feature type="compositionally biased region" description="Basic and acidic residues" evidence="8">
    <location>
        <begin position="405"/>
        <end position="421"/>
    </location>
</feature>
<dbReference type="GO" id="GO:0005524">
    <property type="term" value="F:ATP binding"/>
    <property type="evidence" value="ECO:0007669"/>
    <property type="project" value="UniProtKB-KW"/>
</dbReference>
<dbReference type="Proteomes" id="UP000471640">
    <property type="component" value="Unassembled WGS sequence"/>
</dbReference>
<dbReference type="InterPro" id="IPR011545">
    <property type="entry name" value="DEAD/DEAH_box_helicase_dom"/>
</dbReference>
<keyword evidence="3 7" id="KW-0347">Helicase</keyword>
<evidence type="ECO:0000259" key="10">
    <source>
        <dbReference type="PROSITE" id="PS51194"/>
    </source>
</evidence>
<dbReference type="PROSITE" id="PS00039">
    <property type="entry name" value="DEAD_ATP_HELICASE"/>
    <property type="match status" value="1"/>
</dbReference>
<dbReference type="PROSITE" id="PS51192">
    <property type="entry name" value="HELICASE_ATP_BIND_1"/>
    <property type="match status" value="1"/>
</dbReference>
<dbReference type="PANTHER" id="PTHR47959">
    <property type="entry name" value="ATP-DEPENDENT RNA HELICASE RHLE-RELATED"/>
    <property type="match status" value="1"/>
</dbReference>
<feature type="region of interest" description="Disordered" evidence="8">
    <location>
        <begin position="382"/>
        <end position="466"/>
    </location>
</feature>
<evidence type="ECO:0000259" key="9">
    <source>
        <dbReference type="PROSITE" id="PS51192"/>
    </source>
</evidence>
<dbReference type="InterPro" id="IPR050079">
    <property type="entry name" value="DEAD_box_RNA_helicase"/>
</dbReference>
<evidence type="ECO:0000256" key="6">
    <source>
        <dbReference type="PROSITE-ProRule" id="PRU00552"/>
    </source>
</evidence>
<feature type="compositionally biased region" description="Basic and acidic residues" evidence="8">
    <location>
        <begin position="455"/>
        <end position="466"/>
    </location>
</feature>
<dbReference type="CDD" id="cd18787">
    <property type="entry name" value="SF2_C_DEAD"/>
    <property type="match status" value="1"/>
</dbReference>
<dbReference type="RefSeq" id="WP_164651981.1">
    <property type="nucleotide sequence ID" value="NZ_JAAIJR010000004.1"/>
</dbReference>
<dbReference type="Pfam" id="PF00270">
    <property type="entry name" value="DEAD"/>
    <property type="match status" value="1"/>
</dbReference>
<dbReference type="CDD" id="cd00268">
    <property type="entry name" value="DEADc"/>
    <property type="match status" value="1"/>
</dbReference>
<feature type="domain" description="DEAD-box RNA helicase Q" evidence="11">
    <location>
        <begin position="3"/>
        <end position="31"/>
    </location>
</feature>
<dbReference type="GO" id="GO:0016787">
    <property type="term" value="F:hydrolase activity"/>
    <property type="evidence" value="ECO:0007669"/>
    <property type="project" value="UniProtKB-KW"/>
</dbReference>
<dbReference type="InterPro" id="IPR014014">
    <property type="entry name" value="RNA_helicase_DEAD_Q_motif"/>
</dbReference>
<reference evidence="12 13" key="2">
    <citation type="submission" date="2020-02" db="EMBL/GenBank/DDBJ databases">
        <title>Genome sequences of Thiorhodococcus mannitoliphagus and Thiorhodococcus minor, purple sulfur photosynthetic bacteria in the gammaproteobacterial family, Chromatiaceae.</title>
        <authorList>
            <person name="Aviles F.A."/>
            <person name="Meyer T.E."/>
            <person name="Kyndt J.A."/>
        </authorList>
    </citation>
    <scope>NUCLEOTIDE SEQUENCE [LARGE SCALE GENOMIC DNA]</scope>
    <source>
        <strain evidence="12 13">DSM 18266</strain>
    </source>
</reference>
<organism evidence="12 13">
    <name type="scientific">Thiorhodococcus mannitoliphagus</name>
    <dbReference type="NCBI Taxonomy" id="329406"/>
    <lineage>
        <taxon>Bacteria</taxon>
        <taxon>Pseudomonadati</taxon>
        <taxon>Pseudomonadota</taxon>
        <taxon>Gammaproteobacteria</taxon>
        <taxon>Chromatiales</taxon>
        <taxon>Chromatiaceae</taxon>
        <taxon>Thiorhodococcus</taxon>
    </lineage>
</organism>
<dbReference type="SUPFAM" id="SSF52540">
    <property type="entry name" value="P-loop containing nucleoside triphosphate hydrolases"/>
    <property type="match status" value="1"/>
</dbReference>
<comment type="caution">
    <text evidence="12">The sequence shown here is derived from an EMBL/GenBank/DDBJ whole genome shotgun (WGS) entry which is preliminary data.</text>
</comment>
<dbReference type="Pfam" id="PF00271">
    <property type="entry name" value="Helicase_C"/>
    <property type="match status" value="1"/>
</dbReference>
<dbReference type="InterPro" id="IPR044742">
    <property type="entry name" value="DEAD/DEAH_RhlB"/>
</dbReference>
<keyword evidence="2 7" id="KW-0378">Hydrolase</keyword>
<evidence type="ECO:0000256" key="4">
    <source>
        <dbReference type="ARBA" id="ARBA00022840"/>
    </source>
</evidence>
<dbReference type="PROSITE" id="PS51194">
    <property type="entry name" value="HELICASE_CTER"/>
    <property type="match status" value="1"/>
</dbReference>
<evidence type="ECO:0000256" key="2">
    <source>
        <dbReference type="ARBA" id="ARBA00022801"/>
    </source>
</evidence>
<dbReference type="SMART" id="SM00487">
    <property type="entry name" value="DEXDc"/>
    <property type="match status" value="1"/>
</dbReference>
<dbReference type="InterPro" id="IPR014001">
    <property type="entry name" value="Helicase_ATP-bd"/>
</dbReference>
<evidence type="ECO:0000313" key="12">
    <source>
        <dbReference type="EMBL" id="NEX19081.1"/>
    </source>
</evidence>
<evidence type="ECO:0000256" key="8">
    <source>
        <dbReference type="SAM" id="MobiDB-lite"/>
    </source>
</evidence>
<gene>
    <name evidence="12" type="ORF">G3480_01935</name>
</gene>
<dbReference type="GO" id="GO:0003676">
    <property type="term" value="F:nucleic acid binding"/>
    <property type="evidence" value="ECO:0007669"/>
    <property type="project" value="InterPro"/>
</dbReference>
<feature type="domain" description="Helicase ATP-binding" evidence="9">
    <location>
        <begin position="34"/>
        <end position="207"/>
    </location>
</feature>
<evidence type="ECO:0000259" key="11">
    <source>
        <dbReference type="PROSITE" id="PS51195"/>
    </source>
</evidence>
<evidence type="ECO:0000256" key="3">
    <source>
        <dbReference type="ARBA" id="ARBA00022806"/>
    </source>
</evidence>
<dbReference type="EMBL" id="JAAIJR010000004">
    <property type="protein sequence ID" value="NEX19081.1"/>
    <property type="molecule type" value="Genomic_DNA"/>
</dbReference>
<dbReference type="AlphaFoldDB" id="A0A6P1DQ73"/>
<reference evidence="13" key="1">
    <citation type="journal article" date="2020" name="Microbiol. Resour. Announc.">
        <title>Draft Genome Sequences of Thiorhodococcus mannitoliphagus and Thiorhodococcus minor, Purple Sulfur Photosynthetic Bacteria in the Gammaproteobacterial Family Chromatiaceae.</title>
        <authorList>
            <person name="Aviles F.A."/>
            <person name="Meyer T.E."/>
            <person name="Kyndt J.A."/>
        </authorList>
    </citation>
    <scope>NUCLEOTIDE SEQUENCE [LARGE SCALE GENOMIC DNA]</scope>
    <source>
        <strain evidence="13">DSM 18266</strain>
    </source>
</reference>
<dbReference type="GO" id="GO:0003724">
    <property type="term" value="F:RNA helicase activity"/>
    <property type="evidence" value="ECO:0007669"/>
    <property type="project" value="InterPro"/>
</dbReference>
<sequence>MTASFSDFLLPEPLMRGLARADYREPTPVQAQVIPLAIDGADLLVSAATGSGKTAAFLLPTMQRFIDVPKARGGTRALVLVPTRELARQIHDHFMQIGSYTRLTAEVVTGGEPRAHQVAKLRRNPEILIATPGRLLDLLQSQHVELGDLEILVLDEADRMLDMGFAEDVLTIIQQSPPERQSMLFSATLQQRGLARITESLLREPETLVINPVREQHPDISHQMLLSDDLAHKQQQLLWLLQHETFEKSLVFTNTREGAEILGAFLQAEGQRVAVLHGVLDQRERNRIIGLVHSGRVQILVATDLAARGLDVPGMDYVVNFDLPRNGDDYLHRSGRTGRAGAKGRAASLVGPPEWNRMESIARYLNLEVELRAIDGLAAKFSGPKRRKAASKPGSKTAKGSKHPQQQEKPKHKDRLRDRKNIGKRRKPAAAATERAVEAGHTPLRKKQTSTEDSQAPKESRRKDPT</sequence>
<dbReference type="InterPro" id="IPR001650">
    <property type="entry name" value="Helicase_C-like"/>
</dbReference>
<dbReference type="PANTHER" id="PTHR47959:SF3">
    <property type="entry name" value="ATP-DEPENDENT RNA HELICASE SRMB"/>
    <property type="match status" value="1"/>
</dbReference>
<protein>
    <submittedName>
        <fullName evidence="12">DEAD/DEAH box helicase</fullName>
    </submittedName>
</protein>
<dbReference type="PROSITE" id="PS51195">
    <property type="entry name" value="Q_MOTIF"/>
    <property type="match status" value="1"/>
</dbReference>
<keyword evidence="13" id="KW-1185">Reference proteome</keyword>
<comment type="similarity">
    <text evidence="5 7">Belongs to the DEAD box helicase family.</text>
</comment>
<name>A0A6P1DQ73_9GAMM</name>
<proteinExistence type="inferred from homology"/>
<keyword evidence="4 7" id="KW-0067">ATP-binding</keyword>
<evidence type="ECO:0000256" key="7">
    <source>
        <dbReference type="RuleBase" id="RU000492"/>
    </source>
</evidence>
<evidence type="ECO:0000256" key="1">
    <source>
        <dbReference type="ARBA" id="ARBA00022741"/>
    </source>
</evidence>
<dbReference type="SMART" id="SM00490">
    <property type="entry name" value="HELICc"/>
    <property type="match status" value="1"/>
</dbReference>
<dbReference type="GO" id="GO:0005829">
    <property type="term" value="C:cytosol"/>
    <property type="evidence" value="ECO:0007669"/>
    <property type="project" value="TreeGrafter"/>
</dbReference>
<accession>A0A6P1DQ73</accession>
<dbReference type="InterPro" id="IPR027417">
    <property type="entry name" value="P-loop_NTPase"/>
</dbReference>
<dbReference type="InterPro" id="IPR000629">
    <property type="entry name" value="RNA-helicase_DEAD-box_CS"/>
</dbReference>
<keyword evidence="1 7" id="KW-0547">Nucleotide-binding</keyword>
<evidence type="ECO:0000256" key="5">
    <source>
        <dbReference type="ARBA" id="ARBA00038437"/>
    </source>
</evidence>
<evidence type="ECO:0000313" key="13">
    <source>
        <dbReference type="Proteomes" id="UP000471640"/>
    </source>
</evidence>
<feature type="domain" description="Helicase C-terminal" evidence="10">
    <location>
        <begin position="233"/>
        <end position="382"/>
    </location>
</feature>
<feature type="short sequence motif" description="Q motif" evidence="6">
    <location>
        <begin position="3"/>
        <end position="31"/>
    </location>
</feature>
<dbReference type="Gene3D" id="3.40.50.300">
    <property type="entry name" value="P-loop containing nucleotide triphosphate hydrolases"/>
    <property type="match status" value="2"/>
</dbReference>